<sequence length="257" mass="27475">MADPTRLREEIGRLGIRSGGVLMVHASLGGTGLAPGAVRDVLLDALGPGGTLVVPAFTPENSDTSPAYHRRTEGMSEREKAEFRASMPSFEPDTSPCPTMGALAECVRTTPGAVRSLHPQTSFAGLGPRAAELLADHDPYCHLGERSPLASLYAADAQILLLRVGFEVCTAFHLAEYRMPGPPPIRTYRCVVKATGNWIEYEDLDLYDGDFGEIGARLPRDLVTEGEVAGKAAVLLGMRDAVDTACELMSGYRGEMA</sequence>
<protein>
    <submittedName>
        <fullName evidence="4">AAC(3) family N-acetyltransferase</fullName>
    </submittedName>
</protein>
<dbReference type="InterPro" id="IPR003679">
    <property type="entry name" value="Amioglycoside_AcTrfase"/>
</dbReference>
<reference evidence="4 5" key="1">
    <citation type="submission" date="2019-03" db="EMBL/GenBank/DDBJ databases">
        <title>Comparative genomic analyses of the sweetpotato soil rot pathogen, Streptomyces ipomoeae.</title>
        <authorList>
            <person name="Ruschel Soares N."/>
            <person name="Badger J.H."/>
            <person name="Huguet-Tapia J.C."/>
            <person name="Clark C.A."/>
            <person name="Pettis G.S."/>
        </authorList>
    </citation>
    <scope>NUCLEOTIDE SEQUENCE [LARGE SCALE GENOMIC DNA]</scope>
    <source>
        <strain evidence="4 5">88-35</strain>
    </source>
</reference>
<name>A0AAE8W0P3_9ACTN</name>
<accession>A0AAE8W0P3</accession>
<dbReference type="EMBL" id="SPAZ01000180">
    <property type="protein sequence ID" value="TQE31639.1"/>
    <property type="molecule type" value="Genomic_DNA"/>
</dbReference>
<keyword evidence="2" id="KW-0808">Transferase</keyword>
<dbReference type="AlphaFoldDB" id="A0AAE8W0P3"/>
<evidence type="ECO:0000313" key="5">
    <source>
        <dbReference type="Proteomes" id="UP000318720"/>
    </source>
</evidence>
<dbReference type="GO" id="GO:0008080">
    <property type="term" value="F:N-acetyltransferase activity"/>
    <property type="evidence" value="ECO:0007669"/>
    <property type="project" value="InterPro"/>
</dbReference>
<evidence type="ECO:0000256" key="2">
    <source>
        <dbReference type="ARBA" id="ARBA00022679"/>
    </source>
</evidence>
<dbReference type="SUPFAM" id="SSF110710">
    <property type="entry name" value="TTHA0583/YokD-like"/>
    <property type="match status" value="1"/>
</dbReference>
<evidence type="ECO:0000256" key="3">
    <source>
        <dbReference type="ARBA" id="ARBA00023315"/>
    </source>
</evidence>
<dbReference type="PANTHER" id="PTHR11104">
    <property type="entry name" value="AMINOGLYCOSIDE N3-ACETYLTRANSFERASE"/>
    <property type="match status" value="1"/>
</dbReference>
<evidence type="ECO:0000313" key="4">
    <source>
        <dbReference type="EMBL" id="TQE31639.1"/>
    </source>
</evidence>
<gene>
    <name evidence="4" type="ORF">Sipo8835_22220</name>
</gene>
<dbReference type="Pfam" id="PF02522">
    <property type="entry name" value="Antibiotic_NAT"/>
    <property type="match status" value="1"/>
</dbReference>
<comment type="caution">
    <text evidence="4">The sequence shown here is derived from an EMBL/GenBank/DDBJ whole genome shotgun (WGS) entry which is preliminary data.</text>
</comment>
<keyword evidence="3" id="KW-0012">Acyltransferase</keyword>
<dbReference type="GO" id="GO:0046677">
    <property type="term" value="P:response to antibiotic"/>
    <property type="evidence" value="ECO:0007669"/>
    <property type="project" value="InterPro"/>
</dbReference>
<dbReference type="RefSeq" id="WP_141583357.1">
    <property type="nucleotide sequence ID" value="NZ_JARAVA010000455.1"/>
</dbReference>
<dbReference type="Proteomes" id="UP000318720">
    <property type="component" value="Unassembled WGS sequence"/>
</dbReference>
<organism evidence="4 5">
    <name type="scientific">Streptomyces ipomoeae</name>
    <dbReference type="NCBI Taxonomy" id="103232"/>
    <lineage>
        <taxon>Bacteria</taxon>
        <taxon>Bacillati</taxon>
        <taxon>Actinomycetota</taxon>
        <taxon>Actinomycetes</taxon>
        <taxon>Kitasatosporales</taxon>
        <taxon>Streptomycetaceae</taxon>
        <taxon>Streptomyces</taxon>
    </lineage>
</organism>
<dbReference type="InterPro" id="IPR028345">
    <property type="entry name" value="Antibiotic_NAT-like"/>
</dbReference>
<comment type="similarity">
    <text evidence="1">Belongs to the antibiotic N-acetyltransferase family.</text>
</comment>
<proteinExistence type="inferred from homology"/>
<evidence type="ECO:0000256" key="1">
    <source>
        <dbReference type="ARBA" id="ARBA00006383"/>
    </source>
</evidence>
<dbReference type="PANTHER" id="PTHR11104:SF0">
    <property type="entry name" value="SPBETA PROPHAGE-DERIVED AMINOGLYCOSIDE N(3')-ACETYLTRANSFERASE-LIKE PROTEIN YOKD"/>
    <property type="match status" value="1"/>
</dbReference>